<evidence type="ECO:0000256" key="1">
    <source>
        <dbReference type="SAM" id="Phobius"/>
    </source>
</evidence>
<evidence type="ECO:0000313" key="4">
    <source>
        <dbReference type="Proteomes" id="UP000034932"/>
    </source>
</evidence>
<feature type="signal peptide" evidence="2">
    <location>
        <begin position="1"/>
        <end position="19"/>
    </location>
</feature>
<sequence length="188" mass="20360">MKKLLVLLILIVSVMAAPAVVFARGMMGGNETVVSKNNGHTAEGEAEGKAFWESLQAKELICENLSDEDFHALGMYFMGLMTGDSHEAMDTMMTQMMGEEAQDQMHITIGKRMSGCESNAAIPQNMMGGGMMGMMNMMTGGGGKSMMGFGGYQGMMSAFGLFSSLFGLVVLIDLILLGIWLWKQIQKK</sequence>
<dbReference type="AlphaFoldDB" id="A0A0G0LS13"/>
<feature type="chain" id="PRO_5002533362" evidence="2">
    <location>
        <begin position="20"/>
        <end position="188"/>
    </location>
</feature>
<keyword evidence="1" id="KW-1133">Transmembrane helix</keyword>
<evidence type="ECO:0000256" key="2">
    <source>
        <dbReference type="SAM" id="SignalP"/>
    </source>
</evidence>
<evidence type="ECO:0000313" key="3">
    <source>
        <dbReference type="EMBL" id="KKQ93827.1"/>
    </source>
</evidence>
<dbReference type="EMBL" id="LBVW01000007">
    <property type="protein sequence ID" value="KKQ93827.1"/>
    <property type="molecule type" value="Genomic_DNA"/>
</dbReference>
<feature type="transmembrane region" description="Helical" evidence="1">
    <location>
        <begin position="155"/>
        <end position="182"/>
    </location>
</feature>
<reference evidence="3 4" key="1">
    <citation type="journal article" date="2015" name="Nature">
        <title>rRNA introns, odd ribosomes, and small enigmatic genomes across a large radiation of phyla.</title>
        <authorList>
            <person name="Brown C.T."/>
            <person name="Hug L.A."/>
            <person name="Thomas B.C."/>
            <person name="Sharon I."/>
            <person name="Castelle C.J."/>
            <person name="Singh A."/>
            <person name="Wilkins M.J."/>
            <person name="Williams K.H."/>
            <person name="Banfield J.F."/>
        </authorList>
    </citation>
    <scope>NUCLEOTIDE SEQUENCE [LARGE SCALE GENOMIC DNA]</scope>
</reference>
<keyword evidence="2" id="KW-0732">Signal</keyword>
<keyword evidence="1" id="KW-0472">Membrane</keyword>
<accession>A0A0G0LS13</accession>
<organism evidence="3 4">
    <name type="scientific">Candidatus Woesebacteria bacterium GW2011_GWB1_39_10b</name>
    <dbReference type="NCBI Taxonomy" id="1618573"/>
    <lineage>
        <taxon>Bacteria</taxon>
        <taxon>Candidatus Woeseibacteriota</taxon>
    </lineage>
</organism>
<gene>
    <name evidence="3" type="ORF">UT19_C0007G0071</name>
</gene>
<protein>
    <submittedName>
        <fullName evidence="3">Uncharacterized protein</fullName>
    </submittedName>
</protein>
<keyword evidence="1" id="KW-0812">Transmembrane</keyword>
<name>A0A0G0LS13_9BACT</name>
<dbReference type="STRING" id="1618573.UT19_C0007G0071"/>
<dbReference type="PATRIC" id="fig|1618573.3.peg.592"/>
<dbReference type="Proteomes" id="UP000034932">
    <property type="component" value="Unassembled WGS sequence"/>
</dbReference>
<proteinExistence type="predicted"/>
<comment type="caution">
    <text evidence="3">The sequence shown here is derived from an EMBL/GenBank/DDBJ whole genome shotgun (WGS) entry which is preliminary data.</text>
</comment>